<evidence type="ECO:0000313" key="2">
    <source>
        <dbReference type="EMBL" id="CAK7943525.1"/>
    </source>
</evidence>
<dbReference type="AlphaFoldDB" id="A0AAV1TAX9"/>
<proteinExistence type="predicted"/>
<evidence type="ECO:0000313" key="1">
    <source>
        <dbReference type="EMBL" id="CAK7911770.1"/>
    </source>
</evidence>
<sequence length="119" mass="13048">MGRSGKTATPSRRGAPYWGETKFCRILGGKGKQGLAPDGHVEVFTRREYKPGLLVASATIKGFEETWSALIDFGASGNYARRRSLEACQQNAEALKAHEDNVTAFRLATGTRVTVLKFR</sequence>
<comment type="caution">
    <text evidence="1">The sequence shown here is derived from an EMBL/GenBank/DDBJ whole genome shotgun (WGS) entry which is preliminary data.</text>
</comment>
<gene>
    <name evidence="2" type="ORF">PM001_LOCUS28675</name>
    <name evidence="1" type="ORF">PM001_LOCUS4430</name>
</gene>
<evidence type="ECO:0000313" key="3">
    <source>
        <dbReference type="Proteomes" id="UP001162060"/>
    </source>
</evidence>
<name>A0AAV1TAX9_9STRA</name>
<dbReference type="EMBL" id="CAKLBY020000038">
    <property type="protein sequence ID" value="CAK7911770.1"/>
    <property type="molecule type" value="Genomic_DNA"/>
</dbReference>
<dbReference type="Proteomes" id="UP001162060">
    <property type="component" value="Unassembled WGS sequence"/>
</dbReference>
<dbReference type="EMBL" id="CAKLBY020000303">
    <property type="protein sequence ID" value="CAK7943525.1"/>
    <property type="molecule type" value="Genomic_DNA"/>
</dbReference>
<accession>A0AAV1TAX9</accession>
<reference evidence="1" key="1">
    <citation type="submission" date="2024-01" db="EMBL/GenBank/DDBJ databases">
        <authorList>
            <person name="Webb A."/>
        </authorList>
    </citation>
    <scope>NUCLEOTIDE SEQUENCE</scope>
    <source>
        <strain evidence="1">Pm1</strain>
    </source>
</reference>
<organism evidence="1 3">
    <name type="scientific">Peronospora matthiolae</name>
    <dbReference type="NCBI Taxonomy" id="2874970"/>
    <lineage>
        <taxon>Eukaryota</taxon>
        <taxon>Sar</taxon>
        <taxon>Stramenopiles</taxon>
        <taxon>Oomycota</taxon>
        <taxon>Peronosporomycetes</taxon>
        <taxon>Peronosporales</taxon>
        <taxon>Peronosporaceae</taxon>
        <taxon>Peronospora</taxon>
    </lineage>
</organism>
<protein>
    <submittedName>
        <fullName evidence="1">Uncharacterized protein</fullName>
    </submittedName>
</protein>